<dbReference type="InterPro" id="IPR049082">
    <property type="entry name" value="T7SS_signal"/>
</dbReference>
<comment type="caution">
    <text evidence="6">The sequence shown here is derived from an EMBL/GenBank/DDBJ whole genome shotgun (WGS) entry which is preliminary data.</text>
</comment>
<dbReference type="InterPro" id="IPR031325">
    <property type="entry name" value="RHS_repeat"/>
</dbReference>
<dbReference type="InterPro" id="IPR022385">
    <property type="entry name" value="Rhs_assc_core"/>
</dbReference>
<feature type="region of interest" description="Disordered" evidence="2">
    <location>
        <begin position="65"/>
        <end position="90"/>
    </location>
</feature>
<dbReference type="NCBIfam" id="TIGR01643">
    <property type="entry name" value="YD_repeat_2x"/>
    <property type="match status" value="10"/>
</dbReference>
<dbReference type="OrthoDB" id="4981820at2"/>
<dbReference type="Proteomes" id="UP000283128">
    <property type="component" value="Unassembled WGS sequence"/>
</dbReference>
<dbReference type="NCBIfam" id="TIGR03696">
    <property type="entry name" value="Rhs_assc_core"/>
    <property type="match status" value="1"/>
</dbReference>
<protein>
    <submittedName>
        <fullName evidence="6">Type IV secretion protein Rhs</fullName>
    </submittedName>
</protein>
<feature type="domain" description="Putative T7SS secretion signal" evidence="4">
    <location>
        <begin position="22"/>
        <end position="261"/>
    </location>
</feature>
<dbReference type="Pfam" id="PF25023">
    <property type="entry name" value="TEN_YD-shell"/>
    <property type="match status" value="2"/>
</dbReference>
<gene>
    <name evidence="6" type="ORF">EOT10_18640</name>
</gene>
<dbReference type="Gene3D" id="2.180.10.10">
    <property type="entry name" value="RHS repeat-associated core"/>
    <property type="match status" value="2"/>
</dbReference>
<evidence type="ECO:0000313" key="7">
    <source>
        <dbReference type="Proteomes" id="UP000283128"/>
    </source>
</evidence>
<dbReference type="InterPro" id="IPR050708">
    <property type="entry name" value="T6SS_VgrG/RHS"/>
</dbReference>
<dbReference type="InterPro" id="IPR045351">
    <property type="entry name" value="DUF6531"/>
</dbReference>
<feature type="region of interest" description="Disordered" evidence="2">
    <location>
        <begin position="234"/>
        <end position="265"/>
    </location>
</feature>
<dbReference type="InterPro" id="IPR056823">
    <property type="entry name" value="TEN-like_YD-shell"/>
</dbReference>
<dbReference type="PANTHER" id="PTHR32305:SF15">
    <property type="entry name" value="PROTEIN RHSA-RELATED"/>
    <property type="match status" value="1"/>
</dbReference>
<dbReference type="Pfam" id="PF21725">
    <property type="entry name" value="T7SS_signal"/>
    <property type="match status" value="1"/>
</dbReference>
<evidence type="ECO:0000259" key="4">
    <source>
        <dbReference type="Pfam" id="PF21725"/>
    </source>
</evidence>
<accession>A0A437PLD6</accession>
<feature type="region of interest" description="Disordered" evidence="2">
    <location>
        <begin position="387"/>
        <end position="420"/>
    </location>
</feature>
<keyword evidence="7" id="KW-1185">Reference proteome</keyword>
<proteinExistence type="predicted"/>
<evidence type="ECO:0000259" key="5">
    <source>
        <dbReference type="Pfam" id="PF25023"/>
    </source>
</evidence>
<feature type="domain" description="Teneurin-like YD-shell" evidence="5">
    <location>
        <begin position="942"/>
        <end position="1081"/>
    </location>
</feature>
<dbReference type="PANTHER" id="PTHR32305">
    <property type="match status" value="1"/>
</dbReference>
<dbReference type="InterPro" id="IPR006530">
    <property type="entry name" value="YD"/>
</dbReference>
<dbReference type="RefSeq" id="WP_127829367.1">
    <property type="nucleotide sequence ID" value="NZ_RZYA01000008.1"/>
</dbReference>
<evidence type="ECO:0000313" key="6">
    <source>
        <dbReference type="EMBL" id="RVU23083.1"/>
    </source>
</evidence>
<reference evidence="6 7" key="1">
    <citation type="submission" date="2019-01" db="EMBL/GenBank/DDBJ databases">
        <title>Genome sequences of Streptomyces and Rhizobium isolates collected from root and soil.</title>
        <authorList>
            <person name="Chhettri S."/>
            <person name="Sevigny J.L."/>
            <person name="Sen A."/>
            <person name="Ennis N."/>
            <person name="Tisa L."/>
        </authorList>
    </citation>
    <scope>NUCLEOTIDE SEQUENCE [LARGE SCALE GENOMIC DNA]</scope>
    <source>
        <strain evidence="6 7">San01</strain>
    </source>
</reference>
<keyword evidence="1" id="KW-0677">Repeat</keyword>
<name>A0A437PLD6_9ACTN</name>
<organism evidence="6 7">
    <name type="scientific">Streptomyces antnestii</name>
    <dbReference type="NCBI Taxonomy" id="2494256"/>
    <lineage>
        <taxon>Bacteria</taxon>
        <taxon>Bacillati</taxon>
        <taxon>Actinomycetota</taxon>
        <taxon>Actinomycetes</taxon>
        <taxon>Kitasatosporales</taxon>
        <taxon>Streptomycetaceae</taxon>
        <taxon>Streptomyces</taxon>
    </lineage>
</organism>
<sequence>MGLGDIVDGVKGGINKGLSVGEDLIDEGKKKVGEGVDYATNKVGDGLDHVGLHDAADAVEDWGDDVASDLGATPGEQQLGQTEEADELVHGKPDKIRESAQHLKDFHTAFDHVSQGMKRVDSSGWAGEGGDAFRKKFGVHPTKWAEAADACEQAAGALDAYADAVRWAQGKAKEAVALYKKGRTASKDAVDAYNKKADAYNAKITANEDPGPKPEPFQDPGKADIKKAHETLAEARKQRNTAASDAQGKVKAALAHAPAEPPPLDRLGNTVLDAYQAYNIETAHVVGGALKGTAGLLNFARGLNPTDPYNLTHPAAYMQNVSMTLSGLVSTAAHPERIVTTAIEGFKKDPSEFVGRLIPELIGTKGAGLARSGLRLGLKTAAKEGLEKGAENAVRREARDAAERSPHATSRHPGERTCEKDPVDVATGCVLLSQTDVSLPAVLPLVLKREFSSAYRSGRWFGPSWSSTIDQRLEIDAEGITFVGEDGLLLTYPHPAPGVPTMPRHGSSRWPLDREADTYTITDSAGGRTWHFEDTTHGTALLQQLDDRNGNWIRFEYDEDGTPRALEHSAGYRLTMSCDEGRVTALYLVGAGPAGSDQELLSYSYSSGGHLAGIVNSCAHPTEFTYDERGRITTWTDTNGRSFTYAYDEQNRCSSQSGEAGHQRSVFTYSPVDAATGQRTTTITDSFGHDTQFVINKRSQVVARIDPSGHTTRFARDARNRLLEHTDPLGHTMRLEYDEAGNLVTVTRPDGRSSRAEYNDVGLPVKVTGPDGTVTRQTYDDRGNCTSVGSGPGQEKLYTYDEAGRLTSVTDPMGHRNTIHSNRAGLAVEVTDPLGAVTRYERDAFGRPTTITDPVGASAQLAWTREGHLSRYTAPDGAVESWTYDGEGNCTSHTDALGGTSRSEYTHFDLLSARTGPDGARHEFRHDTELRLTAVVNPQGLTWSYVYDPAGNLMSETDFDGRRLDYTYDAAGHLTSSTDASGQTVRYERDFLGQVTRKDVEGHVTEFAYDLTDQLAQATSPDCTLTLLRDRFGRLRSETVNGRTISYTYDEWGRQIGRTTPSGATTTWQYDAVGRPTRMTAAGRTIDFAYDAAGREVSRRIGESLSWNSQFDEVGRLTARTVAASTRSRPIQQHSYTYRADGHLTGIDDESDGPRRISLDPSGRVTAIQATDWSETYAYDEAGNQVFASWPPNHPGHEATGPRSYTGTRLTGAGTVRYEHDAQGRVTLRQKPRLSRKPDTWRYEWDPEDRLIGTVTPDGTRWRYTYDPLGRRTSKVRLADDGETVIERTDFTWDGTTLCEQTTVSAHAPHPVILTWDHRGLHPITQTERVINAETRQSEIDARFFAIITDLVGTPTTLVDEDGDIAWRTRRTLWGTTAWAVGNSAYTPLRFPGQYFDPETGLHHNHFRQYDPETARYLTSDPLGLAPAPNPSVYVHNPHLWADPLGLTPCEDAAKNAQADKTTPLGKEIPTRDEASVGSTTNHNYKQTFFDEHPELKGKVVVHHAIEQQVLKRYPGLFSPNEIHSLENLRGIPKGDINSRIHLSEIRVSWNEFYRTHPNPTRQEVLDHVTHVDDSLGNWFNPRIR</sequence>
<evidence type="ECO:0000259" key="3">
    <source>
        <dbReference type="Pfam" id="PF20148"/>
    </source>
</evidence>
<dbReference type="Pfam" id="PF20148">
    <property type="entry name" value="DUF6531"/>
    <property type="match status" value="1"/>
</dbReference>
<dbReference type="EMBL" id="RZYA01000008">
    <property type="protein sequence ID" value="RVU23083.1"/>
    <property type="molecule type" value="Genomic_DNA"/>
</dbReference>
<evidence type="ECO:0000256" key="2">
    <source>
        <dbReference type="SAM" id="MobiDB-lite"/>
    </source>
</evidence>
<evidence type="ECO:0000256" key="1">
    <source>
        <dbReference type="ARBA" id="ARBA00022737"/>
    </source>
</evidence>
<feature type="domain" description="DUF6531" evidence="3">
    <location>
        <begin position="421"/>
        <end position="492"/>
    </location>
</feature>
<feature type="domain" description="Teneurin-like YD-shell" evidence="5">
    <location>
        <begin position="1343"/>
        <end position="1421"/>
    </location>
</feature>
<dbReference type="Pfam" id="PF05593">
    <property type="entry name" value="RHS_repeat"/>
    <property type="match status" value="6"/>
</dbReference>